<dbReference type="InterPro" id="IPR053134">
    <property type="entry name" value="RNA-dir_DNA_polymerase"/>
</dbReference>
<proteinExistence type="predicted"/>
<reference evidence="4" key="1">
    <citation type="journal article" date="2019" name="Sci. Rep.">
        <title>Draft genome of Tanacetum cinerariifolium, the natural source of mosquito coil.</title>
        <authorList>
            <person name="Yamashiro T."/>
            <person name="Shiraishi A."/>
            <person name="Satake H."/>
            <person name="Nakayama K."/>
        </authorList>
    </citation>
    <scope>NUCLEOTIDE SEQUENCE</scope>
</reference>
<evidence type="ECO:0000256" key="1">
    <source>
        <dbReference type="SAM" id="MobiDB-lite"/>
    </source>
</evidence>
<feature type="region of interest" description="Disordered" evidence="1">
    <location>
        <begin position="589"/>
        <end position="643"/>
    </location>
</feature>
<dbReference type="PANTHER" id="PTHR24559:SF427">
    <property type="entry name" value="RNA-DIRECTED DNA POLYMERASE"/>
    <property type="match status" value="1"/>
</dbReference>
<evidence type="ECO:0000259" key="2">
    <source>
        <dbReference type="Pfam" id="PF00078"/>
    </source>
</evidence>
<dbReference type="CDD" id="cd01647">
    <property type="entry name" value="RT_LTR"/>
    <property type="match status" value="1"/>
</dbReference>
<dbReference type="Pfam" id="PF24626">
    <property type="entry name" value="SH3_Tf2-1"/>
    <property type="match status" value="1"/>
</dbReference>
<dbReference type="AlphaFoldDB" id="A0A6L2KEU6"/>
<comment type="caution">
    <text evidence="4">The sequence shown here is derived from an EMBL/GenBank/DDBJ whole genome shotgun (WGS) entry which is preliminary data.</text>
</comment>
<evidence type="ECO:0000259" key="3">
    <source>
        <dbReference type="Pfam" id="PF24626"/>
    </source>
</evidence>
<dbReference type="SUPFAM" id="SSF53098">
    <property type="entry name" value="Ribonuclease H-like"/>
    <property type="match status" value="1"/>
</dbReference>
<dbReference type="Gene3D" id="3.30.70.270">
    <property type="match status" value="1"/>
</dbReference>
<dbReference type="InterPro" id="IPR043128">
    <property type="entry name" value="Rev_trsase/Diguanyl_cyclase"/>
</dbReference>
<dbReference type="InterPro" id="IPR012337">
    <property type="entry name" value="RNaseH-like_sf"/>
</dbReference>
<protein>
    <submittedName>
        <fullName evidence="4">Putative reverse transcriptase domain-containing protein</fullName>
    </submittedName>
</protein>
<feature type="domain" description="Tf2-1-like SH3-like" evidence="3">
    <location>
        <begin position="452"/>
        <end position="502"/>
    </location>
</feature>
<dbReference type="InterPro" id="IPR056924">
    <property type="entry name" value="SH3_Tf2-1"/>
</dbReference>
<dbReference type="Pfam" id="PF08284">
    <property type="entry name" value="RVP_2"/>
    <property type="match status" value="1"/>
</dbReference>
<dbReference type="EMBL" id="BKCJ010002241">
    <property type="protein sequence ID" value="GEU47232.1"/>
    <property type="molecule type" value="Genomic_DNA"/>
</dbReference>
<dbReference type="InterPro" id="IPR043502">
    <property type="entry name" value="DNA/RNA_pol_sf"/>
</dbReference>
<keyword evidence="4" id="KW-0695">RNA-directed DNA polymerase</keyword>
<dbReference type="SUPFAM" id="SSF56672">
    <property type="entry name" value="DNA/RNA polymerases"/>
    <property type="match status" value="1"/>
</dbReference>
<evidence type="ECO:0000313" key="4">
    <source>
        <dbReference type="EMBL" id="GEU47232.1"/>
    </source>
</evidence>
<dbReference type="GO" id="GO:0003964">
    <property type="term" value="F:RNA-directed DNA polymerase activity"/>
    <property type="evidence" value="ECO:0007669"/>
    <property type="project" value="UniProtKB-KW"/>
</dbReference>
<name>A0A6L2KEU6_TANCI</name>
<gene>
    <name evidence="4" type="ORF">Tci_019210</name>
</gene>
<dbReference type="PANTHER" id="PTHR24559">
    <property type="entry name" value="TRANSPOSON TY3-I GAG-POL POLYPROTEIN"/>
    <property type="match status" value="1"/>
</dbReference>
<dbReference type="Gene3D" id="3.10.10.10">
    <property type="entry name" value="HIV Type 1 Reverse Transcriptase, subunit A, domain 1"/>
    <property type="match status" value="1"/>
</dbReference>
<feature type="domain" description="Reverse transcriptase" evidence="2">
    <location>
        <begin position="245"/>
        <end position="351"/>
    </location>
</feature>
<sequence length="643" mass="73665">MTQAAIRKLVVDSVATALEAHAANVTNADNTNRNTEPREAPVARKCSYKEFMSRQPFNFKGTKGAVGLIHWFEQTESVFSYSNYVEDCKVKFTTGNVTALKPQTLEEAITITQRLMHQKQRASHWKQSTTSASYLSCLWREKALQKSMPKRKQQCPGKSIHVKGHKRSSRPECSHGFDVVIGMDWFSKYHAKILCDEKVVHIPIDSETLIILGDRRATLVAREPYRLDPSEIQELSNQLQKLADKGYHQLRVRDEDIPKTAFRMRYGHYKFQVMPFGLTNAHAVFMDLMNRVYKPYLDKFTIVFIDDILIYSRNKEEHIDHLRIFLELLKKEKLYAKFSKCDFWISIVQFLEHMIDSQGIHSMQSALGTQLDMSMVYHLETNGQSERTIQTLKDMLRACVIDFGKAAPFEALYGRKCRSPVCWAEVGDVQLTGPEIIHETTEKIVSPRKGVIRFGKQGKLNPRYIGPFKILDRIGPVAYKNKLLEELSNVHSKFHVSNLKKCLSNESLVIPMKELQLNDKLNFVEELVKIMDQEVKQLKQSRIPIVKKVLNLLNKGLLVRGEAIEASKRRRSMLDYKIQKLFKCSSKGYDINPEVPDEPKDNSGSSSRSLSGSDDEVQDVFSDEENKADAEVVEKQAGNEQPV</sequence>
<organism evidence="4">
    <name type="scientific">Tanacetum cinerariifolium</name>
    <name type="common">Dalmatian daisy</name>
    <name type="synonym">Chrysanthemum cinerariifolium</name>
    <dbReference type="NCBI Taxonomy" id="118510"/>
    <lineage>
        <taxon>Eukaryota</taxon>
        <taxon>Viridiplantae</taxon>
        <taxon>Streptophyta</taxon>
        <taxon>Embryophyta</taxon>
        <taxon>Tracheophyta</taxon>
        <taxon>Spermatophyta</taxon>
        <taxon>Magnoliopsida</taxon>
        <taxon>eudicotyledons</taxon>
        <taxon>Gunneridae</taxon>
        <taxon>Pentapetalae</taxon>
        <taxon>asterids</taxon>
        <taxon>campanulids</taxon>
        <taxon>Asterales</taxon>
        <taxon>Asteraceae</taxon>
        <taxon>Asteroideae</taxon>
        <taxon>Anthemideae</taxon>
        <taxon>Anthemidinae</taxon>
        <taxon>Tanacetum</taxon>
    </lineage>
</organism>
<feature type="compositionally biased region" description="Basic and acidic residues" evidence="1">
    <location>
        <begin position="624"/>
        <end position="634"/>
    </location>
</feature>
<dbReference type="InterPro" id="IPR036397">
    <property type="entry name" value="RNaseH_sf"/>
</dbReference>
<feature type="compositionally biased region" description="Low complexity" evidence="1">
    <location>
        <begin position="603"/>
        <end position="612"/>
    </location>
</feature>
<dbReference type="Pfam" id="PF00078">
    <property type="entry name" value="RVT_1"/>
    <property type="match status" value="1"/>
</dbReference>
<keyword evidence="4" id="KW-0808">Transferase</keyword>
<dbReference type="GO" id="GO:0003676">
    <property type="term" value="F:nucleic acid binding"/>
    <property type="evidence" value="ECO:0007669"/>
    <property type="project" value="InterPro"/>
</dbReference>
<dbReference type="InterPro" id="IPR000477">
    <property type="entry name" value="RT_dom"/>
</dbReference>
<dbReference type="Gene3D" id="3.30.420.10">
    <property type="entry name" value="Ribonuclease H-like superfamily/Ribonuclease H"/>
    <property type="match status" value="1"/>
</dbReference>
<feature type="compositionally biased region" description="Acidic residues" evidence="1">
    <location>
        <begin position="613"/>
        <end position="623"/>
    </location>
</feature>
<accession>A0A6L2KEU6</accession>
<keyword evidence="4" id="KW-0548">Nucleotidyltransferase</keyword>